<keyword evidence="4" id="KW-0472">Membrane</keyword>
<dbReference type="AlphaFoldDB" id="X0UY37"/>
<evidence type="ECO:0000256" key="1">
    <source>
        <dbReference type="ARBA" id="ARBA00006739"/>
    </source>
</evidence>
<feature type="non-terminal residue" evidence="6">
    <location>
        <position position="263"/>
    </location>
</feature>
<comment type="similarity">
    <text evidence="1">Belongs to the glycosyltransferase 2 family.</text>
</comment>
<dbReference type="GO" id="GO:0016757">
    <property type="term" value="F:glycosyltransferase activity"/>
    <property type="evidence" value="ECO:0007669"/>
    <property type="project" value="UniProtKB-KW"/>
</dbReference>
<feature type="transmembrane region" description="Helical" evidence="4">
    <location>
        <begin position="214"/>
        <end position="232"/>
    </location>
</feature>
<keyword evidence="3" id="KW-0808">Transferase</keyword>
<evidence type="ECO:0000313" key="6">
    <source>
        <dbReference type="EMBL" id="GAG10700.1"/>
    </source>
</evidence>
<keyword evidence="4" id="KW-0812">Transmembrane</keyword>
<organism evidence="6">
    <name type="scientific">marine sediment metagenome</name>
    <dbReference type="NCBI Taxonomy" id="412755"/>
    <lineage>
        <taxon>unclassified sequences</taxon>
        <taxon>metagenomes</taxon>
        <taxon>ecological metagenomes</taxon>
    </lineage>
</organism>
<dbReference type="Gene3D" id="3.90.550.10">
    <property type="entry name" value="Spore Coat Polysaccharide Biosynthesis Protein SpsA, Chain A"/>
    <property type="match status" value="1"/>
</dbReference>
<evidence type="ECO:0000256" key="4">
    <source>
        <dbReference type="SAM" id="Phobius"/>
    </source>
</evidence>
<keyword evidence="4" id="KW-1133">Transmembrane helix</keyword>
<dbReference type="InterPro" id="IPR001173">
    <property type="entry name" value="Glyco_trans_2-like"/>
</dbReference>
<evidence type="ECO:0000256" key="3">
    <source>
        <dbReference type="ARBA" id="ARBA00022679"/>
    </source>
</evidence>
<dbReference type="PANTHER" id="PTHR43179:SF12">
    <property type="entry name" value="GALACTOFURANOSYLTRANSFERASE GLFT2"/>
    <property type="match status" value="1"/>
</dbReference>
<dbReference type="EMBL" id="BARS01029970">
    <property type="protein sequence ID" value="GAG10700.1"/>
    <property type="molecule type" value="Genomic_DNA"/>
</dbReference>
<dbReference type="PANTHER" id="PTHR43179">
    <property type="entry name" value="RHAMNOSYLTRANSFERASE WBBL"/>
    <property type="match status" value="1"/>
</dbReference>
<keyword evidence="2" id="KW-0328">Glycosyltransferase</keyword>
<feature type="non-terminal residue" evidence="6">
    <location>
        <position position="1"/>
    </location>
</feature>
<sequence length="263" mass="30274">IIVVDNNSTDGSSEFIKKFKEIKLICLKKNYGASEGKNIGIRNSSGKYIYFLDSDVEVESDCLIRLVEVCDGNENIGICGSKVKSIGTNNIQNAGDFISPVGTLIHRGMNKEDDGSFDEQINVFSVPSCSMLVRKEMLDKLDMWFNPDFFIYFEDTDLCLRANMIGYDVVYVPTSVIYHRNKKPSDIKEESIYMTYRNKIWSFRRNLRFPLKQIMLIFTLITISAGIVLWTLNGKWTFKNNVYRHFFDIINCSLIPTISIKRQ</sequence>
<name>X0UY37_9ZZZZ</name>
<proteinExistence type="inferred from homology"/>
<accession>X0UY37</accession>
<evidence type="ECO:0000256" key="2">
    <source>
        <dbReference type="ARBA" id="ARBA00022676"/>
    </source>
</evidence>
<gene>
    <name evidence="6" type="ORF">S01H1_46788</name>
</gene>
<protein>
    <recommendedName>
        <fullName evidence="5">Glycosyltransferase 2-like domain-containing protein</fullName>
    </recommendedName>
</protein>
<dbReference type="Pfam" id="PF00535">
    <property type="entry name" value="Glycos_transf_2"/>
    <property type="match status" value="1"/>
</dbReference>
<dbReference type="CDD" id="cd04186">
    <property type="entry name" value="GT_2_like_c"/>
    <property type="match status" value="1"/>
</dbReference>
<evidence type="ECO:0000259" key="5">
    <source>
        <dbReference type="Pfam" id="PF00535"/>
    </source>
</evidence>
<reference evidence="6" key="1">
    <citation type="journal article" date="2014" name="Front. Microbiol.">
        <title>High frequency of phylogenetically diverse reductive dehalogenase-homologous genes in deep subseafloor sedimentary metagenomes.</title>
        <authorList>
            <person name="Kawai M."/>
            <person name="Futagami T."/>
            <person name="Toyoda A."/>
            <person name="Takaki Y."/>
            <person name="Nishi S."/>
            <person name="Hori S."/>
            <person name="Arai W."/>
            <person name="Tsubouchi T."/>
            <person name="Morono Y."/>
            <person name="Uchiyama I."/>
            <person name="Ito T."/>
            <person name="Fujiyama A."/>
            <person name="Inagaki F."/>
            <person name="Takami H."/>
        </authorList>
    </citation>
    <scope>NUCLEOTIDE SEQUENCE</scope>
    <source>
        <strain evidence="6">Expedition CK06-06</strain>
    </source>
</reference>
<dbReference type="InterPro" id="IPR029044">
    <property type="entry name" value="Nucleotide-diphossugar_trans"/>
</dbReference>
<comment type="caution">
    <text evidence="6">The sequence shown here is derived from an EMBL/GenBank/DDBJ whole genome shotgun (WGS) entry which is preliminary data.</text>
</comment>
<dbReference type="SUPFAM" id="SSF53448">
    <property type="entry name" value="Nucleotide-diphospho-sugar transferases"/>
    <property type="match status" value="1"/>
</dbReference>
<feature type="domain" description="Glycosyltransferase 2-like" evidence="5">
    <location>
        <begin position="1"/>
        <end position="141"/>
    </location>
</feature>